<dbReference type="SMART" id="SM00674">
    <property type="entry name" value="CENPB"/>
    <property type="match status" value="1"/>
</dbReference>
<dbReference type="InterPro" id="IPR009057">
    <property type="entry name" value="Homeodomain-like_sf"/>
</dbReference>
<evidence type="ECO:0000256" key="2">
    <source>
        <dbReference type="ARBA" id="ARBA00023125"/>
    </source>
</evidence>
<feature type="compositionally biased region" description="Low complexity" evidence="4">
    <location>
        <begin position="105"/>
        <end position="133"/>
    </location>
</feature>
<dbReference type="AlphaFoldDB" id="A0A1B8A871"/>
<gene>
    <name evidence="6" type="ORF">FPOA_12713</name>
</gene>
<feature type="compositionally biased region" description="Basic and acidic residues" evidence="4">
    <location>
        <begin position="829"/>
        <end position="847"/>
    </location>
</feature>
<dbReference type="Pfam" id="PF05225">
    <property type="entry name" value="HTH_psq"/>
    <property type="match status" value="1"/>
</dbReference>
<dbReference type="PANTHER" id="PTHR19303">
    <property type="entry name" value="TRANSPOSON"/>
    <property type="match status" value="1"/>
</dbReference>
<dbReference type="Pfam" id="PF03221">
    <property type="entry name" value="HTH_Tnp_Tc5"/>
    <property type="match status" value="1"/>
</dbReference>
<comment type="caution">
    <text evidence="6">The sequence shown here is derived from an EMBL/GenBank/DDBJ whole genome shotgun (WGS) entry which is preliminary data.</text>
</comment>
<dbReference type="InterPro" id="IPR050863">
    <property type="entry name" value="CenT-Element_Derived"/>
</dbReference>
<dbReference type="Proteomes" id="UP000091967">
    <property type="component" value="Unassembled WGS sequence"/>
</dbReference>
<evidence type="ECO:0000256" key="1">
    <source>
        <dbReference type="ARBA" id="ARBA00004123"/>
    </source>
</evidence>
<feature type="region of interest" description="Disordered" evidence="4">
    <location>
        <begin position="824"/>
        <end position="875"/>
    </location>
</feature>
<dbReference type="STRING" id="36050.A0A1B8A871"/>
<dbReference type="Pfam" id="PF20516">
    <property type="entry name" value="PDDEXK_12"/>
    <property type="match status" value="1"/>
</dbReference>
<keyword evidence="2" id="KW-0238">DNA-binding</keyword>
<dbReference type="InterPro" id="IPR007889">
    <property type="entry name" value="HTH_Psq"/>
</dbReference>
<evidence type="ECO:0000256" key="3">
    <source>
        <dbReference type="ARBA" id="ARBA00023242"/>
    </source>
</evidence>
<comment type="subcellular location">
    <subcellularLocation>
        <location evidence="1">Nucleus</location>
    </subcellularLocation>
</comment>
<name>A0A1B8A871_FUSPO</name>
<keyword evidence="3" id="KW-0539">Nucleus</keyword>
<feature type="region of interest" description="Disordered" evidence="4">
    <location>
        <begin position="105"/>
        <end position="139"/>
    </location>
</feature>
<sequence length="987" mass="111046">MDDQSNLRRSPRKHSGSSRCSSQSSDSNNPQRPRSDATDDVFAPEELDKTPRPRANLPFRPLDLNPNVDNGKAYDTDLAQQREYSIPILSPPTNLSMSFTAKLSASRPSLASRSRTGSTRTGSSITSRTRSTSPVKNPDDLLRLAKPVKWIETAPGTMKKRIQATNNAAALNLWNSIWNVVGGLGYIPRELKDLLQEELQAFDAKFTTEDRVVNLTAQQQNDATQIFTFFDDETKHQMSLYNELTAIRNIVADSTDFIKWNRSEAAWNDHIQGPTLRLAMSTIADVCAENITTASIDKDFLPAWKGQETDVGKMIDYTLLLRPDTRLSTDIKTFIDAREGPKTFNQATSDHLRYKPTGVFIETKTDMKRHSEGKVQLGIWLASWFERTAQFAATKIPLMPVLLVVCARWELHFAFDNGTHYDVVGPVDVGGTGTVDDMYRLLAVLRLLGNWRMDFIEAILDVTDNHLSQHQAAQKHGMPQTTLSDRLRGLPSKSEVTQPAQLLYKYQEARLVTWILRQEALGYASSHSQVRATVAALLKQQGRERPIGVHWLARFIKRHPEIDTKVGKRQEAARFNSFTPMAVNWYFDIREREYGWIKPENTVNVDEGGIMAGFGLDSLVIGSSDPRRKAFLKGSQSRTWTSFIEAVTADGRLLKPGIIFKGKELQKQWFIDEFNKIADWYYITSDNGWTDNHIAVEWLKEVYLPQTQPADESDARLIILDGHGSHVSDEWMATCFLNNVYCCYLPAHCSHGLQPLDNGVFNASKAAYRKELQKLASLTDSAPVDKVNFIKAYAKAREVGMTKKNILSGWRVTGNWPISRRKALMHPEIQPDKKETTPGSDGHRDGQVDSDNTPKTSRHIRDLGKNKSPSTRRRYSVISKGFEAQESKIASLSTRIASLEEEVGRLSRGKKRKAVPNPNKKFMTLAEALAAGDTISEPNEAIEGAGVVEDVIEVGGMEEDERSYSGREELGVVRTRTGREVKRPREY</sequence>
<accession>A0A1B8A871</accession>
<dbReference type="SUPFAM" id="SSF46689">
    <property type="entry name" value="Homeodomain-like"/>
    <property type="match status" value="1"/>
</dbReference>
<dbReference type="InterPro" id="IPR004875">
    <property type="entry name" value="DDE_SF_endonuclease_dom"/>
</dbReference>
<reference evidence="6 7" key="1">
    <citation type="submission" date="2016-06" db="EMBL/GenBank/DDBJ databases">
        <title>Living apart together: crosstalk between the core and supernumerary genomes in a fungal plant pathogen.</title>
        <authorList>
            <person name="Vanheule A."/>
            <person name="Audenaert K."/>
            <person name="Warris S."/>
            <person name="Van De Geest H."/>
            <person name="Schijlen E."/>
            <person name="Hofte M."/>
            <person name="De Saeger S."/>
            <person name="Haesaert G."/>
            <person name="Waalwijk C."/>
            <person name="Van Der Lee T."/>
        </authorList>
    </citation>
    <scope>NUCLEOTIDE SEQUENCE [LARGE SCALE GENOMIC DNA]</scope>
    <source>
        <strain evidence="6 7">2516</strain>
    </source>
</reference>
<proteinExistence type="predicted"/>
<evidence type="ECO:0000313" key="6">
    <source>
        <dbReference type="EMBL" id="OBS16677.1"/>
    </source>
</evidence>
<protein>
    <recommendedName>
        <fullName evidence="5">HTH CENPB-type domain-containing protein</fullName>
    </recommendedName>
</protein>
<feature type="domain" description="HTH CENPB-type" evidence="5">
    <location>
        <begin position="495"/>
        <end position="565"/>
    </location>
</feature>
<dbReference type="InterPro" id="IPR046797">
    <property type="entry name" value="PDDEXK_12"/>
</dbReference>
<dbReference type="GO" id="GO:0005634">
    <property type="term" value="C:nucleus"/>
    <property type="evidence" value="ECO:0007669"/>
    <property type="project" value="UniProtKB-SubCell"/>
</dbReference>
<dbReference type="PANTHER" id="PTHR19303:SF74">
    <property type="entry name" value="POGO TRANSPOSABLE ELEMENT WITH KRAB DOMAIN"/>
    <property type="match status" value="1"/>
</dbReference>
<feature type="compositionally biased region" description="Low complexity" evidence="4">
    <location>
        <begin position="17"/>
        <end position="27"/>
    </location>
</feature>
<keyword evidence="7" id="KW-1185">Reference proteome</keyword>
<evidence type="ECO:0000259" key="5">
    <source>
        <dbReference type="PROSITE" id="PS51253"/>
    </source>
</evidence>
<evidence type="ECO:0000256" key="4">
    <source>
        <dbReference type="SAM" id="MobiDB-lite"/>
    </source>
</evidence>
<dbReference type="EMBL" id="LYXU01000072">
    <property type="protein sequence ID" value="OBS16677.1"/>
    <property type="molecule type" value="Genomic_DNA"/>
</dbReference>
<dbReference type="GO" id="GO:0003677">
    <property type="term" value="F:DNA binding"/>
    <property type="evidence" value="ECO:0007669"/>
    <property type="project" value="UniProtKB-KW"/>
</dbReference>
<organism evidence="6 7">
    <name type="scientific">Fusarium poae</name>
    <dbReference type="NCBI Taxonomy" id="36050"/>
    <lineage>
        <taxon>Eukaryota</taxon>
        <taxon>Fungi</taxon>
        <taxon>Dikarya</taxon>
        <taxon>Ascomycota</taxon>
        <taxon>Pezizomycotina</taxon>
        <taxon>Sordariomycetes</taxon>
        <taxon>Hypocreomycetidae</taxon>
        <taxon>Hypocreales</taxon>
        <taxon>Nectriaceae</taxon>
        <taxon>Fusarium</taxon>
    </lineage>
</organism>
<feature type="region of interest" description="Disordered" evidence="4">
    <location>
        <begin position="1"/>
        <end position="73"/>
    </location>
</feature>
<evidence type="ECO:0000313" key="7">
    <source>
        <dbReference type="Proteomes" id="UP000091967"/>
    </source>
</evidence>
<dbReference type="InterPro" id="IPR006600">
    <property type="entry name" value="HTH_CenpB_DNA-bd_dom"/>
</dbReference>
<dbReference type="PROSITE" id="PS51253">
    <property type="entry name" value="HTH_CENPB"/>
    <property type="match status" value="1"/>
</dbReference>
<dbReference type="Pfam" id="PF03184">
    <property type="entry name" value="DDE_1"/>
    <property type="match status" value="1"/>
</dbReference>